<evidence type="ECO:0000256" key="3">
    <source>
        <dbReference type="ARBA" id="ARBA00073306"/>
    </source>
</evidence>
<feature type="domain" description="D-isomer specific 2-hydroxyacid dehydrogenase catalytic" evidence="5">
    <location>
        <begin position="70"/>
        <end position="328"/>
    </location>
</feature>
<proteinExistence type="inferred from homology"/>
<evidence type="ECO:0000259" key="6">
    <source>
        <dbReference type="Pfam" id="PF02826"/>
    </source>
</evidence>
<dbReference type="GO" id="GO:0016618">
    <property type="term" value="F:hydroxypyruvate reductase [NAD(P)H] activity"/>
    <property type="evidence" value="ECO:0007669"/>
    <property type="project" value="TreeGrafter"/>
</dbReference>
<dbReference type="SUPFAM" id="SSF52283">
    <property type="entry name" value="Formate/glycerate dehydrogenase catalytic domain-like"/>
    <property type="match status" value="1"/>
</dbReference>
<dbReference type="PANTHER" id="PTHR10996">
    <property type="entry name" value="2-HYDROXYACID DEHYDROGENASE-RELATED"/>
    <property type="match status" value="1"/>
</dbReference>
<dbReference type="InterPro" id="IPR006140">
    <property type="entry name" value="D-isomer_DH_NAD-bd"/>
</dbReference>
<evidence type="ECO:0000256" key="1">
    <source>
        <dbReference type="ARBA" id="ARBA00005854"/>
    </source>
</evidence>
<accession>A0A6P7TC63</accession>
<dbReference type="PROSITE" id="PS00671">
    <property type="entry name" value="D_2_HYDROXYACID_DH_3"/>
    <property type="match status" value="1"/>
</dbReference>
<comment type="similarity">
    <text evidence="1 4">Belongs to the D-isomer specific 2-hydroxyacid dehydrogenase family.</text>
</comment>
<dbReference type="Pfam" id="PF02826">
    <property type="entry name" value="2-Hacid_dh_C"/>
    <property type="match status" value="1"/>
</dbReference>
<dbReference type="AlphaFoldDB" id="A0A6P7TC63"/>
<dbReference type="InterPro" id="IPR036291">
    <property type="entry name" value="NAD(P)-bd_dom_sf"/>
</dbReference>
<feature type="domain" description="D-isomer specific 2-hydroxyacid dehydrogenase NAD-binding" evidence="6">
    <location>
        <begin position="120"/>
        <end position="298"/>
    </location>
</feature>
<keyword evidence="2 4" id="KW-0560">Oxidoreductase</keyword>
<dbReference type="SUPFAM" id="SSF51735">
    <property type="entry name" value="NAD(P)-binding Rossmann-fold domains"/>
    <property type="match status" value="1"/>
</dbReference>
<evidence type="ECO:0000256" key="4">
    <source>
        <dbReference type="RuleBase" id="RU003719"/>
    </source>
</evidence>
<organism evidence="7 8">
    <name type="scientific">Octopus sinensis</name>
    <name type="common">East Asian common octopus</name>
    <dbReference type="NCBI Taxonomy" id="2607531"/>
    <lineage>
        <taxon>Eukaryota</taxon>
        <taxon>Metazoa</taxon>
        <taxon>Spiralia</taxon>
        <taxon>Lophotrochozoa</taxon>
        <taxon>Mollusca</taxon>
        <taxon>Cephalopoda</taxon>
        <taxon>Coleoidea</taxon>
        <taxon>Octopodiformes</taxon>
        <taxon>Octopoda</taxon>
        <taxon>Incirrata</taxon>
        <taxon>Octopodidae</taxon>
        <taxon>Octopus</taxon>
    </lineage>
</organism>
<dbReference type="PANTHER" id="PTHR10996:SF257">
    <property type="entry name" value="GLYOXYLATE REDUCTASE 1"/>
    <property type="match status" value="1"/>
</dbReference>
<dbReference type="InterPro" id="IPR006139">
    <property type="entry name" value="D-isomer_2_OHA_DH_cat_dom"/>
</dbReference>
<dbReference type="Proteomes" id="UP000515154">
    <property type="component" value="Linkage group LG18"/>
</dbReference>
<dbReference type="GO" id="GO:0005829">
    <property type="term" value="C:cytosol"/>
    <property type="evidence" value="ECO:0007669"/>
    <property type="project" value="TreeGrafter"/>
</dbReference>
<reference evidence="8" key="1">
    <citation type="submission" date="2025-08" db="UniProtKB">
        <authorList>
            <consortium name="RefSeq"/>
        </authorList>
    </citation>
    <scope>IDENTIFICATION</scope>
</reference>
<protein>
    <recommendedName>
        <fullName evidence="3">Glyoxylate reductase/hydroxypyruvate reductase</fullName>
    </recommendedName>
</protein>
<keyword evidence="7" id="KW-1185">Reference proteome</keyword>
<evidence type="ECO:0000256" key="2">
    <source>
        <dbReference type="ARBA" id="ARBA00023002"/>
    </source>
</evidence>
<dbReference type="RefSeq" id="XP_029647662.2">
    <property type="nucleotide sequence ID" value="XM_029791802.2"/>
</dbReference>
<evidence type="ECO:0000259" key="5">
    <source>
        <dbReference type="Pfam" id="PF00389"/>
    </source>
</evidence>
<gene>
    <name evidence="8" type="primary">LOC115221602</name>
</gene>
<name>A0A6P7TC63_9MOLL</name>
<dbReference type="FunFam" id="3.40.50.720:FF:000026">
    <property type="entry name" value="Glyoxylate/hydroxypyruvate reductase B"/>
    <property type="match status" value="1"/>
</dbReference>
<dbReference type="InterPro" id="IPR029753">
    <property type="entry name" value="D-isomer_DH_CS"/>
</dbReference>
<dbReference type="Pfam" id="PF00389">
    <property type="entry name" value="2-Hacid_dh"/>
    <property type="match status" value="1"/>
</dbReference>
<dbReference type="GO" id="GO:0030267">
    <property type="term" value="F:glyoxylate reductase (NADPH) activity"/>
    <property type="evidence" value="ECO:0007669"/>
    <property type="project" value="TreeGrafter"/>
</dbReference>
<sequence>MPTKMKPPVLICVPQYNNHEVKNELIEQCLSRLRSWFQVVLLDDIEQNPNIKEDIVGVVTQSPIQPRLYKLLTSLPNVRVYSNHGMGVDHLDLKYAKAKGIRVGNTRNVVSDSTADLAITLMLVSTRKILQGVSMAMENEHPDFVCPSLLSANVKNKTLGVVGMGDIGFKIALRAMAFGMKILYHNRRRRSNEEDLVKATFYPRLQDMLPETDVLVIACPCTEQTINLISTEEFRLMKKTSLLVNIGRGKIVDTDALVKALQTNEIQSAALDVTEPEPLPRGHPLLTMPNVIVTPHSGGYTIETCLKVCDLLIENLKCGLEGKAMPSEILL</sequence>
<dbReference type="InterPro" id="IPR050223">
    <property type="entry name" value="D-isomer_2-hydroxyacid_DH"/>
</dbReference>
<evidence type="ECO:0000313" key="8">
    <source>
        <dbReference type="RefSeq" id="XP_029647662.2"/>
    </source>
</evidence>
<dbReference type="KEGG" id="osn:115221602"/>
<evidence type="ECO:0000313" key="7">
    <source>
        <dbReference type="Proteomes" id="UP000515154"/>
    </source>
</evidence>
<dbReference type="GO" id="GO:0051287">
    <property type="term" value="F:NAD binding"/>
    <property type="evidence" value="ECO:0007669"/>
    <property type="project" value="InterPro"/>
</dbReference>
<dbReference type="Gene3D" id="3.40.50.720">
    <property type="entry name" value="NAD(P)-binding Rossmann-like Domain"/>
    <property type="match status" value="2"/>
</dbReference>